<protein>
    <recommendedName>
        <fullName evidence="12">Protein kinase domain-containing protein</fullName>
    </recommendedName>
</protein>
<dbReference type="Gene3D" id="1.10.510.10">
    <property type="entry name" value="Transferase(Phosphotransferase) domain 1"/>
    <property type="match status" value="1"/>
</dbReference>
<keyword evidence="2" id="KW-0433">Leucine-rich repeat</keyword>
<dbReference type="GO" id="GO:0004672">
    <property type="term" value="F:protein kinase activity"/>
    <property type="evidence" value="ECO:0007669"/>
    <property type="project" value="InterPro"/>
</dbReference>
<keyword evidence="8" id="KW-0675">Receptor</keyword>
<evidence type="ECO:0000256" key="9">
    <source>
        <dbReference type="ARBA" id="ARBA00023180"/>
    </source>
</evidence>
<keyword evidence="7 10" id="KW-0472">Membrane</keyword>
<sequence>MAKPVPHSLLIFFMAFLSIHDSDQLLQYSQSQALLKIKQLLNYPLVVSSWNEGTDLCNTEPNPSLTLVCYEDDITQLHITGNNGFPPMPLNVSTESFFSNLAGLPSLKVLSLVSLGLWGPLPGSSIGKLSSLEILNISSNCFNGTLPVEVSSLRNLQTLILDHNMFTGQVPDWLSSLPLLAVLSLKNNSLSGFLPNSLTSLETLRILTLSKNHLFGEVPNLCNLTYLQVLDLEDNYFGPHFPSLHTRLVTLVLRKNKFRFGLPPELSSYYQLQKFDVSLNQFVGPFLPPLLSLPWLTYLDIAENKFTGMLFENISCNAELAFVNLSSNRLTGDLPACLQLDSRSRVVQYAGNCLSNTSQKQHPYSYCHNEALAVTILPRKQEKKPFHIASCLVGGIFGGFAVCGLVLLVTKRVSARQAITTPVTRLIQEKVSPAYTLKLLTDARHISETMKLGALGLPPYRTFVFEELKEATSNFNMSNLIGEGSRGQVYKGWLTDGTLVAIRGLKMRKRQSIHTYTPQIELISKLRHSHLVSAIGHCFECHPDDSSVSMIYLVFEFMPNGTLRGCISEGQKFTWTQRMAAAIGIAKGIQFLHTGTVPGVFSNNLKITDVLLDHTLHVKISSYNLPLLAENRKLVNAGVSSTEPKENVRGRARHEDKNDVYDLGVILLEIILGRAILSQNDIGVTKDLLQVSLTADDVARRSIVDPAIHKECSDDSLKILMEICVRCLSSEPTDRPSVEDVLWNFQFAAQVQGSPIMSTE</sequence>
<dbReference type="InterPro" id="IPR000719">
    <property type="entry name" value="Prot_kinase_dom"/>
</dbReference>
<keyword evidence="6 10" id="KW-1133">Transmembrane helix</keyword>
<keyword evidence="9" id="KW-0325">Glycoprotein</keyword>
<dbReference type="Gene3D" id="3.30.200.20">
    <property type="entry name" value="Phosphorylase Kinase, domain 1"/>
    <property type="match status" value="1"/>
</dbReference>
<comment type="subcellular location">
    <subcellularLocation>
        <location evidence="1">Membrane</location>
        <topology evidence="1">Single-pass type I membrane protein</topology>
    </subcellularLocation>
</comment>
<evidence type="ECO:0000256" key="8">
    <source>
        <dbReference type="ARBA" id="ARBA00023170"/>
    </source>
</evidence>
<dbReference type="SUPFAM" id="SSF52058">
    <property type="entry name" value="L domain-like"/>
    <property type="match status" value="1"/>
</dbReference>
<dbReference type="PANTHER" id="PTHR48006">
    <property type="entry name" value="LEUCINE-RICH REPEAT-CONTAINING PROTEIN DDB_G0281931-RELATED"/>
    <property type="match status" value="1"/>
</dbReference>
<dbReference type="Pfam" id="PF00069">
    <property type="entry name" value="Pkinase"/>
    <property type="match status" value="1"/>
</dbReference>
<evidence type="ECO:0000256" key="10">
    <source>
        <dbReference type="SAM" id="Phobius"/>
    </source>
</evidence>
<dbReference type="GO" id="GO:0016020">
    <property type="term" value="C:membrane"/>
    <property type="evidence" value="ECO:0007669"/>
    <property type="project" value="UniProtKB-SubCell"/>
</dbReference>
<name>A0A5B7C655_DAVIN</name>
<keyword evidence="5" id="KW-0677">Repeat</keyword>
<dbReference type="Gene3D" id="3.80.10.10">
    <property type="entry name" value="Ribonuclease Inhibitor"/>
    <property type="match status" value="2"/>
</dbReference>
<evidence type="ECO:0000256" key="7">
    <source>
        <dbReference type="ARBA" id="ARBA00023136"/>
    </source>
</evidence>
<dbReference type="FunFam" id="3.30.200.20:FF:000285">
    <property type="entry name" value="Putative inactive leucine-rich repeat receptor-like protein kinase"/>
    <property type="match status" value="1"/>
</dbReference>
<evidence type="ECO:0000256" key="5">
    <source>
        <dbReference type="ARBA" id="ARBA00022737"/>
    </source>
</evidence>
<dbReference type="EMBL" id="GHES01044314">
    <property type="protein sequence ID" value="MPA74873.1"/>
    <property type="molecule type" value="Transcribed_RNA"/>
</dbReference>
<feature type="signal peptide" evidence="11">
    <location>
        <begin position="1"/>
        <end position="22"/>
    </location>
</feature>
<feature type="chain" id="PRO_5022965734" description="Protein kinase domain-containing protein" evidence="11">
    <location>
        <begin position="23"/>
        <end position="760"/>
    </location>
</feature>
<feature type="domain" description="Protein kinase" evidence="12">
    <location>
        <begin position="475"/>
        <end position="748"/>
    </location>
</feature>
<accession>A0A5B7C655</accession>
<dbReference type="Pfam" id="PF23598">
    <property type="entry name" value="LRR_14"/>
    <property type="match status" value="1"/>
</dbReference>
<evidence type="ECO:0000259" key="12">
    <source>
        <dbReference type="PROSITE" id="PS50011"/>
    </source>
</evidence>
<dbReference type="FunFam" id="1.10.510.10:FF:000431">
    <property type="entry name" value="Putative inactive leucine-rich repeat receptor-like protein kinase"/>
    <property type="match status" value="1"/>
</dbReference>
<dbReference type="PROSITE" id="PS50011">
    <property type="entry name" value="PROTEIN_KINASE_DOM"/>
    <property type="match status" value="1"/>
</dbReference>
<gene>
    <name evidence="13" type="ORF">Din_044314</name>
</gene>
<proteinExistence type="predicted"/>
<keyword evidence="4 11" id="KW-0732">Signal</keyword>
<evidence type="ECO:0000256" key="6">
    <source>
        <dbReference type="ARBA" id="ARBA00022989"/>
    </source>
</evidence>
<dbReference type="FunFam" id="3.80.10.10:FF:000383">
    <property type="entry name" value="Leucine-rich repeat receptor protein kinase EMS1"/>
    <property type="match status" value="1"/>
</dbReference>
<dbReference type="FunFam" id="3.80.10.10:FF:001001">
    <property type="entry name" value="Probable inactive leucine-rich repeat receptor-like protein kinase At3g03770"/>
    <property type="match status" value="1"/>
</dbReference>
<organism evidence="13">
    <name type="scientific">Davidia involucrata</name>
    <name type="common">Dove tree</name>
    <dbReference type="NCBI Taxonomy" id="16924"/>
    <lineage>
        <taxon>Eukaryota</taxon>
        <taxon>Viridiplantae</taxon>
        <taxon>Streptophyta</taxon>
        <taxon>Embryophyta</taxon>
        <taxon>Tracheophyta</taxon>
        <taxon>Spermatophyta</taxon>
        <taxon>Magnoliopsida</taxon>
        <taxon>eudicotyledons</taxon>
        <taxon>Gunneridae</taxon>
        <taxon>Pentapetalae</taxon>
        <taxon>asterids</taxon>
        <taxon>Cornales</taxon>
        <taxon>Nyssaceae</taxon>
        <taxon>Davidia</taxon>
    </lineage>
</organism>
<evidence type="ECO:0000256" key="3">
    <source>
        <dbReference type="ARBA" id="ARBA00022692"/>
    </source>
</evidence>
<dbReference type="InterPro" id="IPR032675">
    <property type="entry name" value="LRR_dom_sf"/>
</dbReference>
<feature type="transmembrane region" description="Helical" evidence="10">
    <location>
        <begin position="386"/>
        <end position="409"/>
    </location>
</feature>
<dbReference type="SUPFAM" id="SSF56112">
    <property type="entry name" value="Protein kinase-like (PK-like)"/>
    <property type="match status" value="1"/>
</dbReference>
<dbReference type="InterPro" id="IPR055414">
    <property type="entry name" value="LRR_R13L4/SHOC2-like"/>
</dbReference>
<dbReference type="GO" id="GO:0005524">
    <property type="term" value="F:ATP binding"/>
    <property type="evidence" value="ECO:0007669"/>
    <property type="project" value="InterPro"/>
</dbReference>
<dbReference type="AlphaFoldDB" id="A0A5B7C655"/>
<evidence type="ECO:0000256" key="2">
    <source>
        <dbReference type="ARBA" id="ARBA00022614"/>
    </source>
</evidence>
<evidence type="ECO:0000313" key="13">
    <source>
        <dbReference type="EMBL" id="MPA74873.1"/>
    </source>
</evidence>
<evidence type="ECO:0000256" key="4">
    <source>
        <dbReference type="ARBA" id="ARBA00022729"/>
    </source>
</evidence>
<dbReference type="InterPro" id="IPR051824">
    <property type="entry name" value="LRR_Rcpt-Like_S/T_Kinase"/>
</dbReference>
<dbReference type="PANTHER" id="PTHR48006:SF84">
    <property type="entry name" value="REPEAT TRANSMEMBRANE PROTEIN KINASE, PUTATIVE, EXPRESSED-RELATED"/>
    <property type="match status" value="1"/>
</dbReference>
<dbReference type="InterPro" id="IPR011009">
    <property type="entry name" value="Kinase-like_dom_sf"/>
</dbReference>
<evidence type="ECO:0000256" key="1">
    <source>
        <dbReference type="ARBA" id="ARBA00004479"/>
    </source>
</evidence>
<keyword evidence="3 10" id="KW-0812">Transmembrane</keyword>
<evidence type="ECO:0000256" key="11">
    <source>
        <dbReference type="SAM" id="SignalP"/>
    </source>
</evidence>
<reference evidence="13" key="1">
    <citation type="submission" date="2019-08" db="EMBL/GenBank/DDBJ databases">
        <title>Reference gene set and small RNA set construction with multiple tissues from Davidia involucrata Baill.</title>
        <authorList>
            <person name="Yang H."/>
            <person name="Zhou C."/>
            <person name="Li G."/>
            <person name="Wang J."/>
            <person name="Gao P."/>
            <person name="Wang M."/>
            <person name="Wang R."/>
            <person name="Zhao Y."/>
        </authorList>
    </citation>
    <scope>NUCLEOTIDE SEQUENCE</scope>
    <source>
        <tissue evidence="13">Mixed with DoveR01_LX</tissue>
    </source>
</reference>